<dbReference type="InterPro" id="IPR002823">
    <property type="entry name" value="DUF112_TM"/>
</dbReference>
<keyword evidence="1" id="KW-1133">Transmembrane helix</keyword>
<dbReference type="Pfam" id="PF01970">
    <property type="entry name" value="TctA"/>
    <property type="match status" value="1"/>
</dbReference>
<feature type="transmembrane region" description="Helical" evidence="1">
    <location>
        <begin position="22"/>
        <end position="47"/>
    </location>
</feature>
<organism evidence="3 4">
    <name type="scientific">Aminivibrio pyruvatiphilus</name>
    <dbReference type="NCBI Taxonomy" id="1005740"/>
    <lineage>
        <taxon>Bacteria</taxon>
        <taxon>Thermotogati</taxon>
        <taxon>Synergistota</taxon>
        <taxon>Synergistia</taxon>
        <taxon>Synergistales</taxon>
        <taxon>Aminobacteriaceae</taxon>
        <taxon>Aminivibrio</taxon>
    </lineage>
</organism>
<evidence type="ECO:0000259" key="2">
    <source>
        <dbReference type="Pfam" id="PF01970"/>
    </source>
</evidence>
<feature type="transmembrane region" description="Helical" evidence="1">
    <location>
        <begin position="388"/>
        <end position="421"/>
    </location>
</feature>
<evidence type="ECO:0000313" key="3">
    <source>
        <dbReference type="EMBL" id="TDY52072.1"/>
    </source>
</evidence>
<feature type="transmembrane region" description="Helical" evidence="1">
    <location>
        <begin position="59"/>
        <end position="79"/>
    </location>
</feature>
<dbReference type="AlphaFoldDB" id="A0A4R8LW97"/>
<sequence>MSISVLFSEFLELMNPTSIFNAFWATGFGIIVGMLPGLTATMGVALLTGLTFRFMPEQAMVVLISTYVGSIYGGSRSAILLNIPGTPANAATCIDGNPLARRGEAGYAIGLATTSSGIGTFFGLVCLAVFSPLLGKIALQFGSWEFFVLSIFGIVICGNLTAPKDPLKGWIAGIAGLLLSQVGQDPIQALPRFTFGQLQLMGGLSLIPVLVGAYGVGEIIEVMQRPRDYTVRTKVRQVIPPLRDLFRYWKTIIRSGIIGVLVGAIPGVGEDTASWIAYDTAKRFSDHPEEFGKGSHEGLIAAETANNACIGGAVIPVLTLAVPGSAPAAVLLAAMWLHGIRPGPLLPIEQPFFIGTVTAIFLLSTIAMTVLGLSLVRPLVKVLQVPRMILMPVVFTLCCVGSFAVSGRLFDVYLMFLFGILGYFMRRNDFPAAPMVLGFILGPMADDNFRRAMIITGGDLSPFFTRPISIILWLLTFAVVLGRSTLFRKMLRSLKK</sequence>
<proteinExistence type="predicted"/>
<dbReference type="PANTHER" id="PTHR35342">
    <property type="entry name" value="TRICARBOXYLIC TRANSPORT PROTEIN"/>
    <property type="match status" value="1"/>
</dbReference>
<feature type="transmembrane region" description="Helical" evidence="1">
    <location>
        <begin position="352"/>
        <end position="376"/>
    </location>
</feature>
<dbReference type="PANTHER" id="PTHR35342:SF5">
    <property type="entry name" value="TRICARBOXYLIC TRANSPORT PROTEIN"/>
    <property type="match status" value="1"/>
</dbReference>
<protein>
    <submittedName>
        <fullName evidence="3">Putative tricarboxylic transport membrane protein</fullName>
    </submittedName>
</protein>
<gene>
    <name evidence="3" type="ORF">C8D99_1404</name>
</gene>
<comment type="caution">
    <text evidence="3">The sequence shown here is derived from an EMBL/GenBank/DDBJ whole genome shotgun (WGS) entry which is preliminary data.</text>
</comment>
<feature type="transmembrane region" description="Helical" evidence="1">
    <location>
        <begin position="107"/>
        <end position="130"/>
    </location>
</feature>
<name>A0A4R8LW97_9BACT</name>
<dbReference type="RefSeq" id="WP_133959272.1">
    <property type="nucleotide sequence ID" value="NZ_SORI01000040.1"/>
</dbReference>
<accession>A0A4R8LW97</accession>
<feature type="transmembrane region" description="Helical" evidence="1">
    <location>
        <begin position="198"/>
        <end position="217"/>
    </location>
</feature>
<feature type="domain" description="DUF112" evidence="2">
    <location>
        <begin position="21"/>
        <end position="437"/>
    </location>
</feature>
<keyword evidence="1" id="KW-0812">Transmembrane</keyword>
<dbReference type="OrthoDB" id="3217at2"/>
<feature type="transmembrane region" description="Helical" evidence="1">
    <location>
        <begin position="317"/>
        <end position="340"/>
    </location>
</feature>
<dbReference type="EMBL" id="SORI01000040">
    <property type="protein sequence ID" value="TDY52072.1"/>
    <property type="molecule type" value="Genomic_DNA"/>
</dbReference>
<keyword evidence="4" id="KW-1185">Reference proteome</keyword>
<evidence type="ECO:0000256" key="1">
    <source>
        <dbReference type="SAM" id="Phobius"/>
    </source>
</evidence>
<dbReference type="Proteomes" id="UP000295066">
    <property type="component" value="Unassembled WGS sequence"/>
</dbReference>
<feature type="transmembrane region" description="Helical" evidence="1">
    <location>
        <begin position="468"/>
        <end position="486"/>
    </location>
</feature>
<reference evidence="3 4" key="1">
    <citation type="submission" date="2019-03" db="EMBL/GenBank/DDBJ databases">
        <title>Genomic Encyclopedia of Type Strains, Phase IV (KMG-IV): sequencing the most valuable type-strain genomes for metagenomic binning, comparative biology and taxonomic classification.</title>
        <authorList>
            <person name="Goeker M."/>
        </authorList>
    </citation>
    <scope>NUCLEOTIDE SEQUENCE [LARGE SCALE GENOMIC DNA]</scope>
    <source>
        <strain evidence="3 4">DSM 25964</strain>
    </source>
</reference>
<evidence type="ECO:0000313" key="4">
    <source>
        <dbReference type="Proteomes" id="UP000295066"/>
    </source>
</evidence>
<feature type="transmembrane region" description="Helical" evidence="1">
    <location>
        <begin position="142"/>
        <end position="162"/>
    </location>
</feature>
<keyword evidence="1" id="KW-0472">Membrane</keyword>